<comment type="subcellular location">
    <subcellularLocation>
        <location evidence="2">Cytoplasm</location>
    </subcellularLocation>
    <subcellularLocation>
        <location evidence="1">Secreted</location>
        <location evidence="1">Cell wall</location>
    </subcellularLocation>
</comment>
<dbReference type="GO" id="GO:0016614">
    <property type="term" value="F:oxidoreductase activity, acting on CH-OH group of donors"/>
    <property type="evidence" value="ECO:0007669"/>
    <property type="project" value="InterPro"/>
</dbReference>
<dbReference type="SUPFAM" id="SSF54373">
    <property type="entry name" value="FAD-linked reductases, C-terminal domain"/>
    <property type="match status" value="1"/>
</dbReference>
<dbReference type="GO" id="GO:0044550">
    <property type="term" value="P:secondary metabolite biosynthetic process"/>
    <property type="evidence" value="ECO:0007669"/>
    <property type="project" value="TreeGrafter"/>
</dbReference>
<evidence type="ECO:0000313" key="14">
    <source>
        <dbReference type="Proteomes" id="UP001147695"/>
    </source>
</evidence>
<protein>
    <submittedName>
        <fullName evidence="13">Glucose-methanol-choline oxidoreductase</fullName>
    </submittedName>
</protein>
<feature type="domain" description="Glucose-methanol-choline oxidoreductase N-terminal" evidence="11">
    <location>
        <begin position="116"/>
        <end position="139"/>
    </location>
</feature>
<reference evidence="13" key="2">
    <citation type="journal article" date="2023" name="IMA Fungus">
        <title>Comparative genomic study of the Penicillium genus elucidates a diverse pangenome and 15 lateral gene transfer events.</title>
        <authorList>
            <person name="Petersen C."/>
            <person name="Sorensen T."/>
            <person name="Nielsen M.R."/>
            <person name="Sondergaard T.E."/>
            <person name="Sorensen J.L."/>
            <person name="Fitzpatrick D.A."/>
            <person name="Frisvad J.C."/>
            <person name="Nielsen K.L."/>
        </authorList>
    </citation>
    <scope>NUCLEOTIDE SEQUENCE</scope>
    <source>
        <strain evidence="13">IBT 35673</strain>
    </source>
</reference>
<dbReference type="GO" id="GO:0005737">
    <property type="term" value="C:cytoplasm"/>
    <property type="evidence" value="ECO:0007669"/>
    <property type="project" value="UniProtKB-SubCell"/>
</dbReference>
<keyword evidence="9" id="KW-0285">Flavoprotein</keyword>
<evidence type="ECO:0000259" key="12">
    <source>
        <dbReference type="PROSITE" id="PS00624"/>
    </source>
</evidence>
<evidence type="ECO:0000256" key="8">
    <source>
        <dbReference type="PIRSR" id="PIRSR000137-2"/>
    </source>
</evidence>
<dbReference type="GO" id="GO:0050660">
    <property type="term" value="F:flavin adenine dinucleotide binding"/>
    <property type="evidence" value="ECO:0007669"/>
    <property type="project" value="InterPro"/>
</dbReference>
<accession>A0A9W9UJW0</accession>
<evidence type="ECO:0000256" key="6">
    <source>
        <dbReference type="ARBA" id="ARBA00023180"/>
    </source>
</evidence>
<evidence type="ECO:0000256" key="5">
    <source>
        <dbReference type="ARBA" id="ARBA00022512"/>
    </source>
</evidence>
<reference evidence="13" key="1">
    <citation type="submission" date="2022-12" db="EMBL/GenBank/DDBJ databases">
        <authorList>
            <person name="Petersen C."/>
        </authorList>
    </citation>
    <scope>NUCLEOTIDE SEQUENCE</scope>
    <source>
        <strain evidence="13">IBT 35673</strain>
    </source>
</reference>
<keyword evidence="6" id="KW-0325">Glycoprotein</keyword>
<feature type="active site" description="Proton donor" evidence="7">
    <location>
        <position position="543"/>
    </location>
</feature>
<dbReference type="InterPro" id="IPR036188">
    <property type="entry name" value="FAD/NAD-bd_sf"/>
</dbReference>
<dbReference type="Gene3D" id="3.50.50.60">
    <property type="entry name" value="FAD/NAD(P)-binding domain"/>
    <property type="match status" value="1"/>
</dbReference>
<sequence length="607" mass="65960">MLFQSILLSLALQASSVSADILIQREAPLTGHTFDYVVVGGGTGGSALATRLAQNNLKVALIEAGGHYELESLAEVPAADVLPVGSDPNAKSPEDWGFVTRDQPGANGRAIHYARGKCLGGSSALNFMIYQRPTRESMEQWATSVNDSSYTFDEVLPLYKKSVDFTPPNTKYRAENASASYDADAYDSEGGPLQVSYANFAMPFSSWMSLGMEAIGIDKAEDFNTGTLMGAQYCSSTIDPANEFRSSSEESFLSKIHPRTLTTYANTLAKKVVFDENKKATGVEVKGMLGNTVTLKASKEVIVSAGAFQSPQLLMVSGVGPSDQLQQHNIDVIADLPGVGQNMWDHPFMAPTYRVQVTTLTEFATKLMYAAKQVAGGLILKKGFLTNPVADFLAWEKIPQSLRKSFSQDSLDKLSQFPSDWPEAEYISGAGYIGNVSNLLTSQPRDGYQYASMLGVLITPLSRGNVTIQSADTKDLPVINPNWLDDEADQEVAIAMFKRMREAFQSKAMEPVVIGEEYNPGPEVKTDAQILEFIKDNVMTLWHAACTCKMGTEDDEMAVVDSRARVFGVDGLRVVDASAFPFLPPGHPQSSVYMLAEKIAQDIIDNA</sequence>
<name>A0A9W9UJW0_PENBR</name>
<comment type="similarity">
    <text evidence="3 9">Belongs to the GMC oxidoreductase family.</text>
</comment>
<feature type="domain" description="Glucose-methanol-choline oxidoreductase N-terminal" evidence="12">
    <location>
        <begin position="306"/>
        <end position="320"/>
    </location>
</feature>
<keyword evidence="8 9" id="KW-0274">FAD</keyword>
<feature type="active site" description="Proton acceptor" evidence="7">
    <location>
        <position position="587"/>
    </location>
</feature>
<feature type="binding site" evidence="8">
    <location>
        <begin position="542"/>
        <end position="543"/>
    </location>
    <ligand>
        <name>FAD</name>
        <dbReference type="ChEBI" id="CHEBI:57692"/>
    </ligand>
</feature>
<dbReference type="InterPro" id="IPR007867">
    <property type="entry name" value="GMC_OxRtase_C"/>
</dbReference>
<keyword evidence="10" id="KW-0732">Signal</keyword>
<dbReference type="PANTHER" id="PTHR11552:SF138">
    <property type="entry name" value="DEHYDROGENASE PKFF-RELATED"/>
    <property type="match status" value="1"/>
</dbReference>
<dbReference type="SUPFAM" id="SSF51905">
    <property type="entry name" value="FAD/NAD(P)-binding domain"/>
    <property type="match status" value="1"/>
</dbReference>
<evidence type="ECO:0000259" key="11">
    <source>
        <dbReference type="PROSITE" id="PS00623"/>
    </source>
</evidence>
<proteinExistence type="inferred from homology"/>
<evidence type="ECO:0000256" key="9">
    <source>
        <dbReference type="RuleBase" id="RU003968"/>
    </source>
</evidence>
<feature type="binding site" evidence="8">
    <location>
        <begin position="588"/>
        <end position="589"/>
    </location>
    <ligand>
        <name>FAD</name>
        <dbReference type="ChEBI" id="CHEBI:57692"/>
    </ligand>
</feature>
<dbReference type="EMBL" id="JAPZBQ010000002">
    <property type="protein sequence ID" value="KAJ5345131.1"/>
    <property type="molecule type" value="Genomic_DNA"/>
</dbReference>
<keyword evidence="5" id="KW-0964">Secreted</keyword>
<comment type="caution">
    <text evidence="13">The sequence shown here is derived from an EMBL/GenBank/DDBJ whole genome shotgun (WGS) entry which is preliminary data.</text>
</comment>
<dbReference type="InterPro" id="IPR012132">
    <property type="entry name" value="GMC_OxRdtase"/>
</dbReference>
<feature type="chain" id="PRO_5040729949" evidence="10">
    <location>
        <begin position="20"/>
        <end position="607"/>
    </location>
</feature>
<dbReference type="PANTHER" id="PTHR11552">
    <property type="entry name" value="GLUCOSE-METHANOL-CHOLINE GMC OXIDOREDUCTASE"/>
    <property type="match status" value="1"/>
</dbReference>
<feature type="signal peptide" evidence="10">
    <location>
        <begin position="1"/>
        <end position="19"/>
    </location>
</feature>
<dbReference type="Pfam" id="PF00732">
    <property type="entry name" value="GMC_oxred_N"/>
    <property type="match status" value="1"/>
</dbReference>
<dbReference type="PROSITE" id="PS00623">
    <property type="entry name" value="GMC_OXRED_1"/>
    <property type="match status" value="1"/>
</dbReference>
<gene>
    <name evidence="13" type="ORF">N7452_003135</name>
</gene>
<dbReference type="Pfam" id="PF05199">
    <property type="entry name" value="GMC_oxred_C"/>
    <property type="match status" value="1"/>
</dbReference>
<dbReference type="Proteomes" id="UP001147695">
    <property type="component" value="Unassembled WGS sequence"/>
</dbReference>
<dbReference type="InterPro" id="IPR000172">
    <property type="entry name" value="GMC_OxRdtase_N"/>
</dbReference>
<evidence type="ECO:0000256" key="1">
    <source>
        <dbReference type="ARBA" id="ARBA00004191"/>
    </source>
</evidence>
<keyword evidence="5" id="KW-0134">Cell wall</keyword>
<evidence type="ECO:0000313" key="13">
    <source>
        <dbReference type="EMBL" id="KAJ5345131.1"/>
    </source>
</evidence>
<organism evidence="13 14">
    <name type="scientific">Penicillium brevicompactum</name>
    <dbReference type="NCBI Taxonomy" id="5074"/>
    <lineage>
        <taxon>Eukaryota</taxon>
        <taxon>Fungi</taxon>
        <taxon>Dikarya</taxon>
        <taxon>Ascomycota</taxon>
        <taxon>Pezizomycotina</taxon>
        <taxon>Eurotiomycetes</taxon>
        <taxon>Eurotiomycetidae</taxon>
        <taxon>Eurotiales</taxon>
        <taxon>Aspergillaceae</taxon>
        <taxon>Penicillium</taxon>
    </lineage>
</organism>
<keyword evidence="4" id="KW-0963">Cytoplasm</keyword>
<evidence type="ECO:0000256" key="3">
    <source>
        <dbReference type="ARBA" id="ARBA00010790"/>
    </source>
</evidence>
<evidence type="ECO:0000256" key="2">
    <source>
        <dbReference type="ARBA" id="ARBA00004496"/>
    </source>
</evidence>
<evidence type="ECO:0000256" key="10">
    <source>
        <dbReference type="SAM" id="SignalP"/>
    </source>
</evidence>
<dbReference type="AlphaFoldDB" id="A0A9W9UJW0"/>
<comment type="cofactor">
    <cofactor evidence="8">
        <name>FAD</name>
        <dbReference type="ChEBI" id="CHEBI:57692"/>
    </cofactor>
</comment>
<dbReference type="PIRSF" id="PIRSF000137">
    <property type="entry name" value="Alcohol_oxidase"/>
    <property type="match status" value="1"/>
</dbReference>
<evidence type="ECO:0000256" key="4">
    <source>
        <dbReference type="ARBA" id="ARBA00022490"/>
    </source>
</evidence>
<dbReference type="PROSITE" id="PS00624">
    <property type="entry name" value="GMC_OXRED_2"/>
    <property type="match status" value="1"/>
</dbReference>
<evidence type="ECO:0000256" key="7">
    <source>
        <dbReference type="PIRSR" id="PIRSR000137-1"/>
    </source>
</evidence>
<dbReference type="Gene3D" id="3.30.560.10">
    <property type="entry name" value="Glucose Oxidase, domain 3"/>
    <property type="match status" value="1"/>
</dbReference>